<sequence>MIKSNEIQKGNLLKYKRDIIEVIAIDQYDFVWWDLKEDTVPRICDAVEIFDPIKLTEEWLIKWQLPKRERLIIGDSYYTEYSIRNEFDIYCFFDHAGNCLIYGECD</sequence>
<dbReference type="AlphaFoldDB" id="X0YWN2"/>
<accession>X0YWN2</accession>
<evidence type="ECO:0000313" key="1">
    <source>
        <dbReference type="EMBL" id="GAG52718.1"/>
    </source>
</evidence>
<gene>
    <name evidence="1" type="ORF">S01H1_81250</name>
</gene>
<proteinExistence type="predicted"/>
<comment type="caution">
    <text evidence="1">The sequence shown here is derived from an EMBL/GenBank/DDBJ whole genome shotgun (WGS) entry which is preliminary data.</text>
</comment>
<organism evidence="1">
    <name type="scientific">marine sediment metagenome</name>
    <dbReference type="NCBI Taxonomy" id="412755"/>
    <lineage>
        <taxon>unclassified sequences</taxon>
        <taxon>metagenomes</taxon>
        <taxon>ecological metagenomes</taxon>
    </lineage>
</organism>
<reference evidence="1" key="1">
    <citation type="journal article" date="2014" name="Front. Microbiol.">
        <title>High frequency of phylogenetically diverse reductive dehalogenase-homologous genes in deep subseafloor sedimentary metagenomes.</title>
        <authorList>
            <person name="Kawai M."/>
            <person name="Futagami T."/>
            <person name="Toyoda A."/>
            <person name="Takaki Y."/>
            <person name="Nishi S."/>
            <person name="Hori S."/>
            <person name="Arai W."/>
            <person name="Tsubouchi T."/>
            <person name="Morono Y."/>
            <person name="Uchiyama I."/>
            <person name="Ito T."/>
            <person name="Fujiyama A."/>
            <person name="Inagaki F."/>
            <person name="Takami H."/>
        </authorList>
    </citation>
    <scope>NUCLEOTIDE SEQUENCE</scope>
    <source>
        <strain evidence="1">Expedition CK06-06</strain>
    </source>
</reference>
<feature type="non-terminal residue" evidence="1">
    <location>
        <position position="106"/>
    </location>
</feature>
<protein>
    <submittedName>
        <fullName evidence="1">Uncharacterized protein</fullName>
    </submittedName>
</protein>
<name>X0YWN2_9ZZZZ</name>
<dbReference type="EMBL" id="BARS01054955">
    <property type="protein sequence ID" value="GAG52718.1"/>
    <property type="molecule type" value="Genomic_DNA"/>
</dbReference>